<proteinExistence type="predicted"/>
<reference evidence="2" key="1">
    <citation type="journal article" date="2019" name="Int. J. Syst. Evol. Microbiol.">
        <title>The Global Catalogue of Microorganisms (GCM) 10K type strain sequencing project: providing services to taxonomists for standard genome sequencing and annotation.</title>
        <authorList>
            <consortium name="The Broad Institute Genomics Platform"/>
            <consortium name="The Broad Institute Genome Sequencing Center for Infectious Disease"/>
            <person name="Wu L."/>
            <person name="Ma J."/>
        </authorList>
    </citation>
    <scope>NUCLEOTIDE SEQUENCE [LARGE SCALE GENOMIC DNA]</scope>
    <source>
        <strain evidence="2">CGMCC 4.1641</strain>
    </source>
</reference>
<keyword evidence="2" id="KW-1185">Reference proteome</keyword>
<evidence type="ECO:0008006" key="3">
    <source>
        <dbReference type="Google" id="ProtNLM"/>
    </source>
</evidence>
<organism evidence="1 2">
    <name type="scientific">Cohnella boryungensis</name>
    <dbReference type="NCBI Taxonomy" id="768479"/>
    <lineage>
        <taxon>Bacteria</taxon>
        <taxon>Bacillati</taxon>
        <taxon>Bacillota</taxon>
        <taxon>Bacilli</taxon>
        <taxon>Bacillales</taxon>
        <taxon>Paenibacillaceae</taxon>
        <taxon>Cohnella</taxon>
    </lineage>
</organism>
<comment type="caution">
    <text evidence="1">The sequence shown here is derived from an EMBL/GenBank/DDBJ whole genome shotgun (WGS) entry which is preliminary data.</text>
</comment>
<accession>A0ABV8S3J6</accession>
<evidence type="ECO:0000313" key="2">
    <source>
        <dbReference type="Proteomes" id="UP001595755"/>
    </source>
</evidence>
<protein>
    <recommendedName>
        <fullName evidence="3">Guanylate cyclase domain-containing protein</fullName>
    </recommendedName>
</protein>
<dbReference type="EMBL" id="JBHSED010000002">
    <property type="protein sequence ID" value="MFC4302002.1"/>
    <property type="molecule type" value="Genomic_DNA"/>
</dbReference>
<name>A0ABV8S3J6_9BACL</name>
<dbReference type="RefSeq" id="WP_204603975.1">
    <property type="nucleotide sequence ID" value="NZ_JBHSED010000002.1"/>
</dbReference>
<dbReference type="Proteomes" id="UP001595755">
    <property type="component" value="Unassembled WGS sequence"/>
</dbReference>
<gene>
    <name evidence="1" type="ORF">ACFO1S_00955</name>
</gene>
<sequence>MTTNAVVAFMDILGFREMIEKNKLDDISKLYDTKLTPKVESLNKIREVNEA</sequence>
<evidence type="ECO:0000313" key="1">
    <source>
        <dbReference type="EMBL" id="MFC4302002.1"/>
    </source>
</evidence>